<dbReference type="PANTHER" id="PTHR11014:SF169">
    <property type="entry name" value="CLAN MH, FAMILY M20, PEPTIDASE T-LIKE METALLOPEPTIDASE"/>
    <property type="match status" value="1"/>
</dbReference>
<dbReference type="Gene3D" id="3.30.70.360">
    <property type="match status" value="1"/>
</dbReference>
<comment type="cofactor">
    <cofactor evidence="2">
        <name>Mn(2+)</name>
        <dbReference type="ChEBI" id="CHEBI:29035"/>
    </cofactor>
    <text evidence="2">The Mn(2+) ion enhances activity.</text>
</comment>
<feature type="binding site" evidence="2">
    <location>
        <position position="157"/>
    </location>
    <ligand>
        <name>Mn(2+)</name>
        <dbReference type="ChEBI" id="CHEBI:29035"/>
        <label>2</label>
    </ligand>
</feature>
<dbReference type="InterPro" id="IPR036264">
    <property type="entry name" value="Bact_exopeptidase_dim_dom"/>
</dbReference>
<dbReference type="GO" id="GO:0046872">
    <property type="term" value="F:metal ion binding"/>
    <property type="evidence" value="ECO:0007669"/>
    <property type="project" value="UniProtKB-KW"/>
</dbReference>
<feature type="binding site" evidence="2">
    <location>
        <position position="98"/>
    </location>
    <ligand>
        <name>Mn(2+)</name>
        <dbReference type="ChEBI" id="CHEBI:29035"/>
        <label>2</label>
    </ligand>
</feature>
<reference evidence="3 4" key="1">
    <citation type="submission" date="2016-10" db="EMBL/GenBank/DDBJ databases">
        <authorList>
            <person name="de Groot N.N."/>
        </authorList>
    </citation>
    <scope>NUCLEOTIDE SEQUENCE [LARGE SCALE GENOMIC DNA]</scope>
    <source>
        <strain evidence="3 4">DSM 22220</strain>
    </source>
</reference>
<dbReference type="STRING" id="591205.SAMN05421538_10916"/>
<evidence type="ECO:0000256" key="2">
    <source>
        <dbReference type="PIRSR" id="PIRSR005962-1"/>
    </source>
</evidence>
<feature type="binding site" evidence="2">
    <location>
        <position position="133"/>
    </location>
    <ligand>
        <name>Mn(2+)</name>
        <dbReference type="ChEBI" id="CHEBI:29035"/>
        <label>2</label>
    </ligand>
</feature>
<dbReference type="GO" id="GO:0016787">
    <property type="term" value="F:hydrolase activity"/>
    <property type="evidence" value="ECO:0007669"/>
    <property type="project" value="UniProtKB-KW"/>
</dbReference>
<name>A0A1G7EM34_9RHOB</name>
<protein>
    <submittedName>
        <fullName evidence="3">Amidohydrolase</fullName>
    </submittedName>
</protein>
<dbReference type="AlphaFoldDB" id="A0A1G7EM34"/>
<feature type="binding site" evidence="2">
    <location>
        <position position="100"/>
    </location>
    <ligand>
        <name>Mn(2+)</name>
        <dbReference type="ChEBI" id="CHEBI:29035"/>
        <label>2</label>
    </ligand>
</feature>
<dbReference type="OrthoDB" id="9777385at2"/>
<dbReference type="PIRSF" id="PIRSF005962">
    <property type="entry name" value="Pept_M20D_amidohydro"/>
    <property type="match status" value="1"/>
</dbReference>
<feature type="binding site" evidence="2">
    <location>
        <position position="352"/>
    </location>
    <ligand>
        <name>Mn(2+)</name>
        <dbReference type="ChEBI" id="CHEBI:29035"/>
        <label>2</label>
    </ligand>
</feature>
<accession>A0A1G7EM34</accession>
<dbReference type="InterPro" id="IPR017439">
    <property type="entry name" value="Amidohydrolase"/>
</dbReference>
<dbReference type="SUPFAM" id="SSF55031">
    <property type="entry name" value="Bacterial exopeptidase dimerisation domain"/>
    <property type="match status" value="1"/>
</dbReference>
<evidence type="ECO:0000256" key="1">
    <source>
        <dbReference type="ARBA" id="ARBA00022801"/>
    </source>
</evidence>
<dbReference type="Proteomes" id="UP000199344">
    <property type="component" value="Unassembled WGS sequence"/>
</dbReference>
<sequence length="379" mass="39293">MLSHADIAELTELRRALHRAPELSGREIRTADRIAALMEDLGADEIRTGIGGTGVIAAFHGAAPGPSVMFRAELDALPIREADGPAHRSAVEGVAHLCGHDGHMTGLVGLGRVLARERPARGTVWLLFQPAEENGAGSAAMLDDPALPGFDYGFAIHNYPGLAQDRALIAAGAMNCASVGLRAVLTGATSHASEPEKARTPGPAIAAILPALIGLSRGSQADADFRLVTITHQRMGEAAFGITPGHAEIWVTLRSRTDAAMAGLRAAATDIIAAGAAAHGLEAAFDSQDNFAASVNDAEAAAIFARAAEAEGIALSDADLPMRASEDFGRFGQVARTAMILLGSGAGHPPLHAENYDYPDDLIAPSVRLLNRVARDLTG</sequence>
<evidence type="ECO:0000313" key="4">
    <source>
        <dbReference type="Proteomes" id="UP000199344"/>
    </source>
</evidence>
<dbReference type="Gene3D" id="3.40.630.10">
    <property type="entry name" value="Zn peptidases"/>
    <property type="match status" value="1"/>
</dbReference>
<evidence type="ECO:0000313" key="3">
    <source>
        <dbReference type="EMBL" id="SDE64516.1"/>
    </source>
</evidence>
<organism evidence="3 4">
    <name type="scientific">Paracoccus isoporae</name>
    <dbReference type="NCBI Taxonomy" id="591205"/>
    <lineage>
        <taxon>Bacteria</taxon>
        <taxon>Pseudomonadati</taxon>
        <taxon>Pseudomonadota</taxon>
        <taxon>Alphaproteobacteria</taxon>
        <taxon>Rhodobacterales</taxon>
        <taxon>Paracoccaceae</taxon>
        <taxon>Paracoccus</taxon>
    </lineage>
</organism>
<dbReference type="EMBL" id="FNAH01000009">
    <property type="protein sequence ID" value="SDE64516.1"/>
    <property type="molecule type" value="Genomic_DNA"/>
</dbReference>
<dbReference type="PANTHER" id="PTHR11014">
    <property type="entry name" value="PEPTIDASE M20 FAMILY MEMBER"/>
    <property type="match status" value="1"/>
</dbReference>
<keyword evidence="4" id="KW-1185">Reference proteome</keyword>
<gene>
    <name evidence="3" type="ORF">SAMN05421538_10916</name>
</gene>
<dbReference type="InterPro" id="IPR002933">
    <property type="entry name" value="Peptidase_M20"/>
</dbReference>
<dbReference type="NCBIfam" id="TIGR01891">
    <property type="entry name" value="amidohydrolases"/>
    <property type="match status" value="1"/>
</dbReference>
<keyword evidence="2" id="KW-0464">Manganese</keyword>
<dbReference type="Pfam" id="PF01546">
    <property type="entry name" value="Peptidase_M20"/>
    <property type="match status" value="1"/>
</dbReference>
<dbReference type="SUPFAM" id="SSF53187">
    <property type="entry name" value="Zn-dependent exopeptidases"/>
    <property type="match status" value="1"/>
</dbReference>
<keyword evidence="2" id="KW-0479">Metal-binding</keyword>
<proteinExistence type="predicted"/>
<keyword evidence="1 3" id="KW-0378">Hydrolase</keyword>